<protein>
    <submittedName>
        <fullName evidence="1">Uncharacterized protein</fullName>
    </submittedName>
</protein>
<evidence type="ECO:0000313" key="1">
    <source>
        <dbReference type="EMBL" id="KIM65411.1"/>
    </source>
</evidence>
<dbReference type="HOGENOM" id="CLU_2655888_0_0_1"/>
<accession>A0A0C3EBS3</accession>
<evidence type="ECO:0000313" key="2">
    <source>
        <dbReference type="Proteomes" id="UP000053989"/>
    </source>
</evidence>
<organism evidence="1 2">
    <name type="scientific">Scleroderma citrinum Foug A</name>
    <dbReference type="NCBI Taxonomy" id="1036808"/>
    <lineage>
        <taxon>Eukaryota</taxon>
        <taxon>Fungi</taxon>
        <taxon>Dikarya</taxon>
        <taxon>Basidiomycota</taxon>
        <taxon>Agaricomycotina</taxon>
        <taxon>Agaricomycetes</taxon>
        <taxon>Agaricomycetidae</taxon>
        <taxon>Boletales</taxon>
        <taxon>Sclerodermatineae</taxon>
        <taxon>Sclerodermataceae</taxon>
        <taxon>Scleroderma</taxon>
    </lineage>
</organism>
<dbReference type="AlphaFoldDB" id="A0A0C3EBS3"/>
<name>A0A0C3EBS3_9AGAM</name>
<reference evidence="2" key="2">
    <citation type="submission" date="2015-01" db="EMBL/GenBank/DDBJ databases">
        <title>Evolutionary Origins and Diversification of the Mycorrhizal Mutualists.</title>
        <authorList>
            <consortium name="DOE Joint Genome Institute"/>
            <consortium name="Mycorrhizal Genomics Consortium"/>
            <person name="Kohler A."/>
            <person name="Kuo A."/>
            <person name="Nagy L.G."/>
            <person name="Floudas D."/>
            <person name="Copeland A."/>
            <person name="Barry K.W."/>
            <person name="Cichocki N."/>
            <person name="Veneault-Fourrey C."/>
            <person name="LaButti K."/>
            <person name="Lindquist E.A."/>
            <person name="Lipzen A."/>
            <person name="Lundell T."/>
            <person name="Morin E."/>
            <person name="Murat C."/>
            <person name="Riley R."/>
            <person name="Ohm R."/>
            <person name="Sun H."/>
            <person name="Tunlid A."/>
            <person name="Henrissat B."/>
            <person name="Grigoriev I.V."/>
            <person name="Hibbett D.S."/>
            <person name="Martin F."/>
        </authorList>
    </citation>
    <scope>NUCLEOTIDE SEQUENCE [LARGE SCALE GENOMIC DNA]</scope>
    <source>
        <strain evidence="2">Foug A</strain>
    </source>
</reference>
<dbReference type="InParanoid" id="A0A0C3EBS3"/>
<reference evidence="1 2" key="1">
    <citation type="submission" date="2014-04" db="EMBL/GenBank/DDBJ databases">
        <authorList>
            <consortium name="DOE Joint Genome Institute"/>
            <person name="Kuo A."/>
            <person name="Kohler A."/>
            <person name="Nagy L.G."/>
            <person name="Floudas D."/>
            <person name="Copeland A."/>
            <person name="Barry K.W."/>
            <person name="Cichocki N."/>
            <person name="Veneault-Fourrey C."/>
            <person name="LaButti K."/>
            <person name="Lindquist E.A."/>
            <person name="Lipzen A."/>
            <person name="Lundell T."/>
            <person name="Morin E."/>
            <person name="Murat C."/>
            <person name="Sun H."/>
            <person name="Tunlid A."/>
            <person name="Henrissat B."/>
            <person name="Grigoriev I.V."/>
            <person name="Hibbett D.S."/>
            <person name="Martin F."/>
            <person name="Nordberg H.P."/>
            <person name="Cantor M.N."/>
            <person name="Hua S.X."/>
        </authorList>
    </citation>
    <scope>NUCLEOTIDE SEQUENCE [LARGE SCALE GENOMIC DNA]</scope>
    <source>
        <strain evidence="1 2">Foug A</strain>
    </source>
</reference>
<dbReference type="EMBL" id="KN822022">
    <property type="protein sequence ID" value="KIM65411.1"/>
    <property type="molecule type" value="Genomic_DNA"/>
</dbReference>
<keyword evidence="2" id="KW-1185">Reference proteome</keyword>
<sequence>MMLVRHTLASRIGFIGMTPMAVTYARQENAVLLPDYGYIEIVHVRHPWTVSITTVQWTLNFRMKKLLMVHSRLSDA</sequence>
<proteinExistence type="predicted"/>
<gene>
    <name evidence="1" type="ORF">SCLCIDRAFT_468628</name>
</gene>
<dbReference type="Proteomes" id="UP000053989">
    <property type="component" value="Unassembled WGS sequence"/>
</dbReference>